<accession>A0A9N8VMJ2</accession>
<proteinExistence type="predicted"/>
<gene>
    <name evidence="2" type="ORF">CPELLU_LOCUS349</name>
</gene>
<dbReference type="Pfam" id="PF02221">
    <property type="entry name" value="E1_DerP2_DerF2"/>
    <property type="match status" value="1"/>
</dbReference>
<evidence type="ECO:0000259" key="1">
    <source>
        <dbReference type="Pfam" id="PF02221"/>
    </source>
</evidence>
<dbReference type="Proteomes" id="UP000789759">
    <property type="component" value="Unassembled WGS sequence"/>
</dbReference>
<sequence length="149" mass="16266">MTNAYVQTFCATKISGAELELTLDPKPPVAGQPITLTVSSDFRDDITAGTYIYIKLLEGAIGKEPLERCEYKQKICIGNEALCPISVGKTVKVITNITMLSEIEIKISDLIILAYIGKPRESDGYVETIGCACYSSNPTYCTNLSHNSF</sequence>
<feature type="domain" description="MD-2-related lipid-recognition" evidence="1">
    <location>
        <begin position="20"/>
        <end position="103"/>
    </location>
</feature>
<evidence type="ECO:0000313" key="2">
    <source>
        <dbReference type="EMBL" id="CAG8455164.1"/>
    </source>
</evidence>
<keyword evidence="3" id="KW-1185">Reference proteome</keyword>
<dbReference type="EMBL" id="CAJVQA010000090">
    <property type="protein sequence ID" value="CAG8455164.1"/>
    <property type="molecule type" value="Genomic_DNA"/>
</dbReference>
<dbReference type="OrthoDB" id="2322425at2759"/>
<dbReference type="InterPro" id="IPR003172">
    <property type="entry name" value="ML_dom"/>
</dbReference>
<organism evidence="2 3">
    <name type="scientific">Cetraspora pellucida</name>
    <dbReference type="NCBI Taxonomy" id="1433469"/>
    <lineage>
        <taxon>Eukaryota</taxon>
        <taxon>Fungi</taxon>
        <taxon>Fungi incertae sedis</taxon>
        <taxon>Mucoromycota</taxon>
        <taxon>Glomeromycotina</taxon>
        <taxon>Glomeromycetes</taxon>
        <taxon>Diversisporales</taxon>
        <taxon>Gigasporaceae</taxon>
        <taxon>Cetraspora</taxon>
    </lineage>
</organism>
<evidence type="ECO:0000313" key="3">
    <source>
        <dbReference type="Proteomes" id="UP000789759"/>
    </source>
</evidence>
<reference evidence="2" key="1">
    <citation type="submission" date="2021-06" db="EMBL/GenBank/DDBJ databases">
        <authorList>
            <person name="Kallberg Y."/>
            <person name="Tangrot J."/>
            <person name="Rosling A."/>
        </authorList>
    </citation>
    <scope>NUCLEOTIDE SEQUENCE</scope>
    <source>
        <strain evidence="2">FL966</strain>
    </source>
</reference>
<comment type="caution">
    <text evidence="2">The sequence shown here is derived from an EMBL/GenBank/DDBJ whole genome shotgun (WGS) entry which is preliminary data.</text>
</comment>
<protein>
    <submittedName>
        <fullName evidence="2">175_t:CDS:1</fullName>
    </submittedName>
</protein>
<name>A0A9N8VMJ2_9GLOM</name>
<dbReference type="AlphaFoldDB" id="A0A9N8VMJ2"/>